<organism evidence="1">
    <name type="scientific">marine sediment metagenome</name>
    <dbReference type="NCBI Taxonomy" id="412755"/>
    <lineage>
        <taxon>unclassified sequences</taxon>
        <taxon>metagenomes</taxon>
        <taxon>ecological metagenomes</taxon>
    </lineage>
</organism>
<gene>
    <name evidence="1" type="ORF">LCGC14_0622240</name>
</gene>
<protein>
    <submittedName>
        <fullName evidence="1">Uncharacterized protein</fullName>
    </submittedName>
</protein>
<sequence length="185" mass="20049">MGSLASNGIRASNNRILFTRDLTVREPLTVAKSGVFNGDVKLNGDLTVTTGYIYQLKKTVSYYDYVTFEIPSLGALATLHLTLPRSTYINSVWSVLHGTTDSTVPNDISISYEGLWYHTLTIAHAATAGTVNESTGSLTVVTDYGVPANATLDILNSAFDNNNSKVSLVFELYYTTAPTRRKGPA</sequence>
<accession>A0A0F9UCZ9</accession>
<dbReference type="AlphaFoldDB" id="A0A0F9UCZ9"/>
<comment type="caution">
    <text evidence="1">The sequence shown here is derived from an EMBL/GenBank/DDBJ whole genome shotgun (WGS) entry which is preliminary data.</text>
</comment>
<reference evidence="1" key="1">
    <citation type="journal article" date="2015" name="Nature">
        <title>Complex archaea that bridge the gap between prokaryotes and eukaryotes.</title>
        <authorList>
            <person name="Spang A."/>
            <person name="Saw J.H."/>
            <person name="Jorgensen S.L."/>
            <person name="Zaremba-Niedzwiedzka K."/>
            <person name="Martijn J."/>
            <person name="Lind A.E."/>
            <person name="van Eijk R."/>
            <person name="Schleper C."/>
            <person name="Guy L."/>
            <person name="Ettema T.J."/>
        </authorList>
    </citation>
    <scope>NUCLEOTIDE SEQUENCE</scope>
</reference>
<evidence type="ECO:0000313" key="1">
    <source>
        <dbReference type="EMBL" id="KKN51483.1"/>
    </source>
</evidence>
<proteinExistence type="predicted"/>
<name>A0A0F9UCZ9_9ZZZZ</name>
<dbReference type="EMBL" id="LAZR01001062">
    <property type="protein sequence ID" value="KKN51483.1"/>
    <property type="molecule type" value="Genomic_DNA"/>
</dbReference>